<dbReference type="InterPro" id="IPR016181">
    <property type="entry name" value="Acyl_CoA_acyltransferase"/>
</dbReference>
<dbReference type="Pfam" id="PF00583">
    <property type="entry name" value="Acetyltransf_1"/>
    <property type="match status" value="1"/>
</dbReference>
<evidence type="ECO:0000313" key="2">
    <source>
        <dbReference type="EMBL" id="MDJ1132705.1"/>
    </source>
</evidence>
<comment type="caution">
    <text evidence="2">The sequence shown here is derived from an EMBL/GenBank/DDBJ whole genome shotgun (WGS) entry which is preliminary data.</text>
</comment>
<gene>
    <name evidence="2" type="ORF">NMN56_012220</name>
</gene>
<dbReference type="EMBL" id="JANCPR020000010">
    <property type="protein sequence ID" value="MDJ1132705.1"/>
    <property type="molecule type" value="Genomic_DNA"/>
</dbReference>
<dbReference type="InterPro" id="IPR000182">
    <property type="entry name" value="GNAT_dom"/>
</dbReference>
<sequence>MRVREMTEDDIDAVSEVRVRGWQYAGLVPQHHLDAMTPEKDAAERRGFFSTSRAFLDNLVAEEEDGSITGWAAVGPQREEEGPPKGPGLPGEDGELYALYVRPDRIGTGTGRALMEAALVVAERRGHPRLTLWVLGDNHRARRFYEKAGFAPDGVTHTFVIAGASLPDVRYARALG</sequence>
<dbReference type="PROSITE" id="PS51186">
    <property type="entry name" value="GNAT"/>
    <property type="match status" value="1"/>
</dbReference>
<accession>A0ABT6ZUF5</accession>
<evidence type="ECO:0000313" key="3">
    <source>
        <dbReference type="Proteomes" id="UP001214441"/>
    </source>
</evidence>
<dbReference type="SUPFAM" id="SSF55729">
    <property type="entry name" value="Acyl-CoA N-acyltransferases (Nat)"/>
    <property type="match status" value="1"/>
</dbReference>
<name>A0ABT6ZUF5_9ACTN</name>
<evidence type="ECO:0000259" key="1">
    <source>
        <dbReference type="PROSITE" id="PS51186"/>
    </source>
</evidence>
<keyword evidence="3" id="KW-1185">Reference proteome</keyword>
<dbReference type="RefSeq" id="WP_274040058.1">
    <property type="nucleotide sequence ID" value="NZ_JANCPR020000010.1"/>
</dbReference>
<feature type="domain" description="N-acetyltransferase" evidence="1">
    <location>
        <begin position="1"/>
        <end position="176"/>
    </location>
</feature>
<dbReference type="Gene3D" id="3.40.630.30">
    <property type="match status" value="1"/>
</dbReference>
<dbReference type="InterPro" id="IPR050276">
    <property type="entry name" value="MshD_Acetyltransferase"/>
</dbReference>
<dbReference type="CDD" id="cd04301">
    <property type="entry name" value="NAT_SF"/>
    <property type="match status" value="1"/>
</dbReference>
<dbReference type="PANTHER" id="PTHR43617">
    <property type="entry name" value="L-AMINO ACID N-ACETYLTRANSFERASE"/>
    <property type="match status" value="1"/>
</dbReference>
<protein>
    <submittedName>
        <fullName evidence="2">GNAT family N-acetyltransferase</fullName>
    </submittedName>
</protein>
<proteinExistence type="predicted"/>
<organism evidence="2 3">
    <name type="scientific">Streptomyces iconiensis</name>
    <dbReference type="NCBI Taxonomy" id="1384038"/>
    <lineage>
        <taxon>Bacteria</taxon>
        <taxon>Bacillati</taxon>
        <taxon>Actinomycetota</taxon>
        <taxon>Actinomycetes</taxon>
        <taxon>Kitasatosporales</taxon>
        <taxon>Streptomycetaceae</taxon>
        <taxon>Streptomyces</taxon>
    </lineage>
</organism>
<reference evidence="2 3" key="1">
    <citation type="submission" date="2023-05" db="EMBL/GenBank/DDBJ databases">
        <title>Streptantibioticus silvisoli sp. nov., acidotolerant actinomycetes 1 from pine litter.</title>
        <authorList>
            <person name="Swiecimska M."/>
            <person name="Golinska P."/>
            <person name="Sangal V."/>
            <person name="Wachnowicz B."/>
            <person name="Goodfellow M."/>
        </authorList>
    </citation>
    <scope>NUCLEOTIDE SEQUENCE [LARGE SCALE GENOMIC DNA]</scope>
    <source>
        <strain evidence="2 3">DSM 42109</strain>
    </source>
</reference>
<dbReference type="Proteomes" id="UP001214441">
    <property type="component" value="Unassembled WGS sequence"/>
</dbReference>
<dbReference type="PANTHER" id="PTHR43617:SF2">
    <property type="entry name" value="UPF0039 PROTEIN SLL0451"/>
    <property type="match status" value="1"/>
</dbReference>